<dbReference type="PANTHER" id="PTHR24422:SF21">
    <property type="entry name" value="CHEMOTAXIS PROTEIN METHYLTRANSFERASE 1"/>
    <property type="match status" value="1"/>
</dbReference>
<dbReference type="InterPro" id="IPR000780">
    <property type="entry name" value="CheR_MeTrfase"/>
</dbReference>
<dbReference type="PROSITE" id="PS50123">
    <property type="entry name" value="CHER"/>
    <property type="match status" value="1"/>
</dbReference>
<dbReference type="RefSeq" id="WP_012523784.1">
    <property type="nucleotide sequence ID" value="NC_011144.1"/>
</dbReference>
<dbReference type="AlphaFoldDB" id="B4RAP8"/>
<dbReference type="InterPro" id="IPR022642">
    <property type="entry name" value="CheR_C"/>
</dbReference>
<evidence type="ECO:0000256" key="5">
    <source>
        <dbReference type="ARBA" id="ARBA00022691"/>
    </source>
</evidence>
<dbReference type="GO" id="GO:0008983">
    <property type="term" value="F:protein-glutamate O-methyltransferase activity"/>
    <property type="evidence" value="ECO:0007669"/>
    <property type="project" value="UniProtKB-EC"/>
</dbReference>
<dbReference type="InterPro" id="IPR036804">
    <property type="entry name" value="CheR_N_sf"/>
</dbReference>
<dbReference type="Proteomes" id="UP000001868">
    <property type="component" value="Chromosome"/>
</dbReference>
<sequence>MTGPDFEHFCQLIRARSGLVLTPEKAYLVNSRLGPVARAEGLAGVPELLARLRAGAPEPLIQRCVEAMATHESFFFRDGAPFEQLANRLLPELIEARRAVRTLRIWCAACSSGQEPYSVAMVLQEAGAQLGGWRLEIVATDMSEPILSKARSGLYSDFEVNRGLSEERLKRWFTREGGSWRIAPQLKQMVSFRTHNLLHGVGGLGMFDVIFCRNVLIYFDVAQKRTILAELARSLAPDGALFLGSAETVIGITDAFTLSPAARGLYLPSSARLARSA</sequence>
<keyword evidence="4 7" id="KW-0808">Transferase</keyword>
<comment type="catalytic activity">
    <reaction evidence="1">
        <text>L-glutamyl-[protein] + S-adenosyl-L-methionine = [protein]-L-glutamate 5-O-methyl ester + S-adenosyl-L-homocysteine</text>
        <dbReference type="Rhea" id="RHEA:24452"/>
        <dbReference type="Rhea" id="RHEA-COMP:10208"/>
        <dbReference type="Rhea" id="RHEA-COMP:10311"/>
        <dbReference type="ChEBI" id="CHEBI:29973"/>
        <dbReference type="ChEBI" id="CHEBI:57856"/>
        <dbReference type="ChEBI" id="CHEBI:59789"/>
        <dbReference type="ChEBI" id="CHEBI:82795"/>
        <dbReference type="EC" id="2.1.1.80"/>
    </reaction>
</comment>
<dbReference type="HOGENOM" id="CLU_025854_0_2_5"/>
<protein>
    <recommendedName>
        <fullName evidence="2">protein-glutamate O-methyltransferase</fullName>
        <ecNumber evidence="2">2.1.1.80</ecNumber>
    </recommendedName>
</protein>
<dbReference type="eggNOG" id="COG1352">
    <property type="taxonomic scope" value="Bacteria"/>
</dbReference>
<proteinExistence type="predicted"/>
<dbReference type="OrthoDB" id="9816309at2"/>
<dbReference type="InterPro" id="IPR029063">
    <property type="entry name" value="SAM-dependent_MTases_sf"/>
</dbReference>
<dbReference type="SUPFAM" id="SSF53335">
    <property type="entry name" value="S-adenosyl-L-methionine-dependent methyltransferases"/>
    <property type="match status" value="1"/>
</dbReference>
<evidence type="ECO:0000256" key="4">
    <source>
        <dbReference type="ARBA" id="ARBA00022679"/>
    </source>
</evidence>
<keyword evidence="3 7" id="KW-0489">Methyltransferase</keyword>
<dbReference type="PRINTS" id="PR00996">
    <property type="entry name" value="CHERMTFRASE"/>
</dbReference>
<evidence type="ECO:0000313" key="7">
    <source>
        <dbReference type="EMBL" id="ACG79646.1"/>
    </source>
</evidence>
<dbReference type="Gene3D" id="1.10.155.10">
    <property type="entry name" value="Chemotaxis receptor methyltransferase CheR, N-terminal domain"/>
    <property type="match status" value="1"/>
</dbReference>
<evidence type="ECO:0000259" key="6">
    <source>
        <dbReference type="PROSITE" id="PS50123"/>
    </source>
</evidence>
<dbReference type="KEGG" id="pzu:PHZ_c3237"/>
<dbReference type="EC" id="2.1.1.80" evidence="2"/>
<reference evidence="7 8" key="1">
    <citation type="journal article" date="2008" name="BMC Genomics">
        <title>Complete genome of Phenylobacterium zucineum - a novel facultative intracellular bacterium isolated from human erythroleukemia cell line K562.</title>
        <authorList>
            <person name="Luo Y."/>
            <person name="Xu X."/>
            <person name="Ding Z."/>
            <person name="Liu Z."/>
            <person name="Zhang B."/>
            <person name="Yan Z."/>
            <person name="Sun J."/>
            <person name="Hu S."/>
            <person name="Hu X."/>
        </authorList>
    </citation>
    <scope>NUCLEOTIDE SEQUENCE [LARGE SCALE GENOMIC DNA]</scope>
    <source>
        <strain evidence="7 8">HLK1</strain>
    </source>
</reference>
<organism evidence="7 8">
    <name type="scientific">Phenylobacterium zucineum (strain HLK1)</name>
    <dbReference type="NCBI Taxonomy" id="450851"/>
    <lineage>
        <taxon>Bacteria</taxon>
        <taxon>Pseudomonadati</taxon>
        <taxon>Pseudomonadota</taxon>
        <taxon>Alphaproteobacteria</taxon>
        <taxon>Caulobacterales</taxon>
        <taxon>Caulobacteraceae</taxon>
        <taxon>Phenylobacterium</taxon>
    </lineage>
</organism>
<gene>
    <name evidence="7" type="ordered locus">PHZ_c3237</name>
</gene>
<accession>B4RAP8</accession>
<keyword evidence="8" id="KW-1185">Reference proteome</keyword>
<feature type="domain" description="CheR-type methyltransferase" evidence="6">
    <location>
        <begin position="1"/>
        <end position="257"/>
    </location>
</feature>
<dbReference type="STRING" id="450851.PHZ_c3237"/>
<dbReference type="Pfam" id="PF01739">
    <property type="entry name" value="CheR"/>
    <property type="match status" value="1"/>
</dbReference>
<dbReference type="Gene3D" id="3.40.50.150">
    <property type="entry name" value="Vaccinia Virus protein VP39"/>
    <property type="match status" value="1"/>
</dbReference>
<evidence type="ECO:0000256" key="1">
    <source>
        <dbReference type="ARBA" id="ARBA00001541"/>
    </source>
</evidence>
<dbReference type="InterPro" id="IPR050903">
    <property type="entry name" value="Bact_Chemotaxis_MeTrfase"/>
</dbReference>
<evidence type="ECO:0000313" key="8">
    <source>
        <dbReference type="Proteomes" id="UP000001868"/>
    </source>
</evidence>
<dbReference type="InterPro" id="IPR022641">
    <property type="entry name" value="CheR_N"/>
</dbReference>
<evidence type="ECO:0000256" key="2">
    <source>
        <dbReference type="ARBA" id="ARBA00012534"/>
    </source>
</evidence>
<dbReference type="Pfam" id="PF03705">
    <property type="entry name" value="CheR_N"/>
    <property type="match status" value="1"/>
</dbReference>
<keyword evidence="5" id="KW-0949">S-adenosyl-L-methionine</keyword>
<dbReference type="EMBL" id="CP000747">
    <property type="protein sequence ID" value="ACG79646.1"/>
    <property type="molecule type" value="Genomic_DNA"/>
</dbReference>
<dbReference type="SMART" id="SM00138">
    <property type="entry name" value="MeTrc"/>
    <property type="match status" value="1"/>
</dbReference>
<evidence type="ECO:0000256" key="3">
    <source>
        <dbReference type="ARBA" id="ARBA00022603"/>
    </source>
</evidence>
<dbReference type="GO" id="GO:0032259">
    <property type="term" value="P:methylation"/>
    <property type="evidence" value="ECO:0007669"/>
    <property type="project" value="UniProtKB-KW"/>
</dbReference>
<dbReference type="SUPFAM" id="SSF47757">
    <property type="entry name" value="Chemotaxis receptor methyltransferase CheR, N-terminal domain"/>
    <property type="match status" value="1"/>
</dbReference>
<name>B4RAP8_PHEZH</name>
<dbReference type="PANTHER" id="PTHR24422">
    <property type="entry name" value="CHEMOTAXIS PROTEIN METHYLTRANSFERASE"/>
    <property type="match status" value="1"/>
</dbReference>